<dbReference type="InterPro" id="IPR043129">
    <property type="entry name" value="ATPase_NBD"/>
</dbReference>
<keyword evidence="2" id="KW-1185">Reference proteome</keyword>
<gene>
    <name evidence="1" type="ORF">M408DRAFT_316623</name>
</gene>
<protein>
    <recommendedName>
        <fullName evidence="3">Actin-like ATPase domain-containing protein</fullName>
    </recommendedName>
</protein>
<name>A0A0C2X7A4_SERVB</name>
<dbReference type="EMBL" id="KN824317">
    <property type="protein sequence ID" value="KIM25132.1"/>
    <property type="molecule type" value="Genomic_DNA"/>
</dbReference>
<evidence type="ECO:0008006" key="3">
    <source>
        <dbReference type="Google" id="ProtNLM"/>
    </source>
</evidence>
<accession>A0A0C2X7A4</accession>
<reference evidence="2" key="2">
    <citation type="submission" date="2015-01" db="EMBL/GenBank/DDBJ databases">
        <title>Evolutionary Origins and Diversification of the Mycorrhizal Mutualists.</title>
        <authorList>
            <consortium name="DOE Joint Genome Institute"/>
            <consortium name="Mycorrhizal Genomics Consortium"/>
            <person name="Kohler A."/>
            <person name="Kuo A."/>
            <person name="Nagy L.G."/>
            <person name="Floudas D."/>
            <person name="Copeland A."/>
            <person name="Barry K.W."/>
            <person name="Cichocki N."/>
            <person name="Veneault-Fourrey C."/>
            <person name="LaButti K."/>
            <person name="Lindquist E.A."/>
            <person name="Lipzen A."/>
            <person name="Lundell T."/>
            <person name="Morin E."/>
            <person name="Murat C."/>
            <person name="Riley R."/>
            <person name="Ohm R."/>
            <person name="Sun H."/>
            <person name="Tunlid A."/>
            <person name="Henrissat B."/>
            <person name="Grigoriev I.V."/>
            <person name="Hibbett D.S."/>
            <person name="Martin F."/>
        </authorList>
    </citation>
    <scope>NUCLEOTIDE SEQUENCE [LARGE SCALE GENOMIC DNA]</scope>
    <source>
        <strain evidence="2">MAFF 305830</strain>
    </source>
</reference>
<dbReference type="STRING" id="933852.A0A0C2X7A4"/>
<organism evidence="1 2">
    <name type="scientific">Serendipita vermifera MAFF 305830</name>
    <dbReference type="NCBI Taxonomy" id="933852"/>
    <lineage>
        <taxon>Eukaryota</taxon>
        <taxon>Fungi</taxon>
        <taxon>Dikarya</taxon>
        <taxon>Basidiomycota</taxon>
        <taxon>Agaricomycotina</taxon>
        <taxon>Agaricomycetes</taxon>
        <taxon>Sebacinales</taxon>
        <taxon>Serendipitaceae</taxon>
        <taxon>Serendipita</taxon>
    </lineage>
</organism>
<dbReference type="Gene3D" id="3.90.640.10">
    <property type="entry name" value="Actin, Chain A, domain 4"/>
    <property type="match status" value="1"/>
</dbReference>
<dbReference type="Gene3D" id="3.30.420.40">
    <property type="match status" value="2"/>
</dbReference>
<dbReference type="CDD" id="cd10170">
    <property type="entry name" value="ASKHA_NBD_HSP70"/>
    <property type="match status" value="1"/>
</dbReference>
<evidence type="ECO:0000313" key="2">
    <source>
        <dbReference type="Proteomes" id="UP000054097"/>
    </source>
</evidence>
<sequence length="605" mass="67577">MSGYIGDIKYNGPERIVVAMDVGTTMTAVSFSYLYPDDYARVRMVNKWPGQPDSAGSSKASIPTILAYHQGKCGACGSEALEYVDNSQYDIVKWFKLHLHPPSMAISDSPPPYEDPNGASGFEVPPLPEDVLIHQVYSDFLHYLMKNTRISFEQSIPNGPAVWRRLKSTMILILTTPNGWDFTQQTVLRKAAISAGLVKEEEDTAYELLEFITEGEASVHYVLSYSQSKTWLDVGSVFAVVDAGGSTVDSTLYKCMSTTPRIILEEVCPSECIQAGGIFVDRAAEGLFKRKLSGSKFGDDDCIAEMVGAFENRTKRLYDGTMGNYVVDFGGTRDNDRPYGIIRGKLSLTSQDVSSTFQDVVQRIGESCLRLLGNHKAKYLLLVGGFGESQYLQRCLRERVGFEKISIVTAEEPVKKAAAEGALIWYIKRIVAARIARKTIGVERYDQFNPLDPQHLLRRGIAWTDHDGNLKVTGVYSPLVIKGTRMGNDFTNVVQFSRFYNSLEDQLGSFSCIISAWEGEYTPFWVRDTRGQHYPQLKHLCILTANLSGLKYSLQRKIGPKGEYYQVEFWVAVQFGGTQLHARLQWKERGILREGPVAILPNVAA</sequence>
<dbReference type="PANTHER" id="PTHR14187">
    <property type="entry name" value="ALPHA KINASE/ELONGATION FACTOR 2 KINASE"/>
    <property type="match status" value="1"/>
</dbReference>
<proteinExistence type="predicted"/>
<reference evidence="1 2" key="1">
    <citation type="submission" date="2014-04" db="EMBL/GenBank/DDBJ databases">
        <authorList>
            <consortium name="DOE Joint Genome Institute"/>
            <person name="Kuo A."/>
            <person name="Zuccaro A."/>
            <person name="Kohler A."/>
            <person name="Nagy L.G."/>
            <person name="Floudas D."/>
            <person name="Copeland A."/>
            <person name="Barry K.W."/>
            <person name="Cichocki N."/>
            <person name="Veneault-Fourrey C."/>
            <person name="LaButti K."/>
            <person name="Lindquist E.A."/>
            <person name="Lipzen A."/>
            <person name="Lundell T."/>
            <person name="Morin E."/>
            <person name="Murat C."/>
            <person name="Sun H."/>
            <person name="Tunlid A."/>
            <person name="Henrissat B."/>
            <person name="Grigoriev I.V."/>
            <person name="Hibbett D.S."/>
            <person name="Martin F."/>
            <person name="Nordberg H.P."/>
            <person name="Cantor M.N."/>
            <person name="Hua S.X."/>
        </authorList>
    </citation>
    <scope>NUCLEOTIDE SEQUENCE [LARGE SCALE GENOMIC DNA]</scope>
    <source>
        <strain evidence="1 2">MAFF 305830</strain>
    </source>
</reference>
<dbReference type="OrthoDB" id="2963168at2759"/>
<dbReference type="HOGENOM" id="CLU_009958_4_1_1"/>
<dbReference type="SUPFAM" id="SSF53067">
    <property type="entry name" value="Actin-like ATPase domain"/>
    <property type="match status" value="2"/>
</dbReference>
<evidence type="ECO:0000313" key="1">
    <source>
        <dbReference type="EMBL" id="KIM25132.1"/>
    </source>
</evidence>
<dbReference type="AlphaFoldDB" id="A0A0C2X7A4"/>
<dbReference type="Proteomes" id="UP000054097">
    <property type="component" value="Unassembled WGS sequence"/>
</dbReference>
<dbReference type="PANTHER" id="PTHR14187:SF5">
    <property type="entry name" value="HEAT SHOCK 70 KDA PROTEIN 12A"/>
    <property type="match status" value="1"/>
</dbReference>